<dbReference type="AlphaFoldDB" id="A0A437K276"/>
<evidence type="ECO:0000259" key="1">
    <source>
        <dbReference type="Pfam" id="PF07589"/>
    </source>
</evidence>
<dbReference type="Proteomes" id="UP000288178">
    <property type="component" value="Unassembled WGS sequence"/>
</dbReference>
<keyword evidence="3" id="KW-1185">Reference proteome</keyword>
<dbReference type="InterPro" id="IPR013424">
    <property type="entry name" value="Ice-binding_C"/>
</dbReference>
<dbReference type="OrthoDB" id="8755690at2"/>
<gene>
    <name evidence="2" type="ORF">ENE75_02310</name>
</gene>
<dbReference type="Pfam" id="PF07589">
    <property type="entry name" value="PEP-CTERM"/>
    <property type="match status" value="1"/>
</dbReference>
<sequence>MLAIDPDGATGSASATGRAAAAFHLSGWDAPWLTGLELRTGEGQANTRLDGVFSQSTVFATTVGQTVHLVGDLSLNVNHRSSPQARDWGSAYTNGSAVYRVDVLTAGADVTTASGFSYATPVPEPGAWALMLAGLCAVGPWARRRRA</sequence>
<accession>A0A437K276</accession>
<name>A0A437K276_9BURK</name>
<organism evidence="2 3">
    <name type="scientific">Rubrivivax albus</name>
    <dbReference type="NCBI Taxonomy" id="2499835"/>
    <lineage>
        <taxon>Bacteria</taxon>
        <taxon>Pseudomonadati</taxon>
        <taxon>Pseudomonadota</taxon>
        <taxon>Betaproteobacteria</taxon>
        <taxon>Burkholderiales</taxon>
        <taxon>Sphaerotilaceae</taxon>
        <taxon>Rubrivivax</taxon>
    </lineage>
</organism>
<dbReference type="EMBL" id="SACT01000001">
    <property type="protein sequence ID" value="RVT54466.1"/>
    <property type="molecule type" value="Genomic_DNA"/>
</dbReference>
<evidence type="ECO:0000313" key="2">
    <source>
        <dbReference type="EMBL" id="RVT54466.1"/>
    </source>
</evidence>
<evidence type="ECO:0000313" key="3">
    <source>
        <dbReference type="Proteomes" id="UP000288178"/>
    </source>
</evidence>
<reference evidence="2 3" key="1">
    <citation type="submission" date="2019-01" db="EMBL/GenBank/DDBJ databases">
        <authorList>
            <person name="Chen W.-M."/>
        </authorList>
    </citation>
    <scope>NUCLEOTIDE SEQUENCE [LARGE SCALE GENOMIC DNA]</scope>
    <source>
        <strain evidence="2 3">ICH-3</strain>
    </source>
</reference>
<proteinExistence type="predicted"/>
<dbReference type="NCBIfam" id="TIGR02595">
    <property type="entry name" value="PEP_CTERM"/>
    <property type="match status" value="1"/>
</dbReference>
<protein>
    <submittedName>
        <fullName evidence="2">PEP-CTERM sorting domain-containing protein</fullName>
    </submittedName>
</protein>
<comment type="caution">
    <text evidence="2">The sequence shown here is derived from an EMBL/GenBank/DDBJ whole genome shotgun (WGS) entry which is preliminary data.</text>
</comment>
<feature type="domain" description="Ice-binding protein C-terminal" evidence="1">
    <location>
        <begin position="121"/>
        <end position="146"/>
    </location>
</feature>